<feature type="transmembrane region" description="Helical" evidence="12">
    <location>
        <begin position="50"/>
        <end position="67"/>
    </location>
</feature>
<reference evidence="13" key="1">
    <citation type="submission" date="2025-08" db="UniProtKB">
        <authorList>
            <consortium name="Ensembl"/>
        </authorList>
    </citation>
    <scope>IDENTIFICATION</scope>
</reference>
<keyword evidence="6" id="KW-0375">Hydrogen ion transport</keyword>
<evidence type="ECO:0000256" key="11">
    <source>
        <dbReference type="SAM" id="MobiDB-lite"/>
    </source>
</evidence>
<evidence type="ECO:0000256" key="1">
    <source>
        <dbReference type="ARBA" id="ARBA00004651"/>
    </source>
</evidence>
<reference evidence="13" key="2">
    <citation type="submission" date="2025-09" db="UniProtKB">
        <authorList>
            <consortium name="Ensembl"/>
        </authorList>
    </citation>
    <scope>IDENTIFICATION</scope>
</reference>
<keyword evidence="8" id="KW-0406">Ion transport</keyword>
<protein>
    <recommendedName>
        <fullName evidence="15">Otopetrin 3</fullName>
    </recommendedName>
</protein>
<evidence type="ECO:0000313" key="13">
    <source>
        <dbReference type="Ensembl" id="ENSPMGP00000007550.1"/>
    </source>
</evidence>
<comment type="subcellular location">
    <subcellularLocation>
        <location evidence="1">Cell membrane</location>
        <topology evidence="1">Multi-pass membrane protein</topology>
    </subcellularLocation>
</comment>
<proteinExistence type="inferred from homology"/>
<keyword evidence="9 12" id="KW-0472">Membrane</keyword>
<keyword evidence="4" id="KW-1003">Cell membrane</keyword>
<sequence length="574" mass="63856">TSSTSSSPNLSSSSPPYSSPSSSTSPPRSSSPTSSSSSCPSSLSSPTSCLLLHLLFLLHILLLFLSLRQISEWMPSGHGLVSSLFGLNVVLLGGALLAGRALTDRDVLYWEPQLLLLFLMALSVAWILWFILWDSRRPGSRPHQDHHAGGIPVMLVLLLFAALSVLLCIHRLGYIITMRCCKALDQLTMPMLEIVFLCLQSYLLWAHSKDCIHIHKTVTRAGLMVILCADLLLWLNAVTDDTIHQEMELDKEDGITPDNFTHSSNSSSCRCSSDPACLVFQKGFEVLFPFSMEYYLMSGCMIYVMWKNVGRQTSTHHHSNHKLTFKIVYHGGFIYGLIFGGFVLIAGVAVFILYQVWVGQLHHRLTAFLLFYGFHLAVMPIMSFSSLVGLLVHRLERRVHEGGHNPTRSLDVLLLTVTALGQLGLSYFSMVAAFAIGTQGILGDLDLSYSVLSLLELVLQNIFIIEGLHRHPSLKAKKKPKSTMFKVRMRSWDQLSSLGLGEMAKTFCAFLVLSNIMLWIIPAFGVHPQFENGLGKQFFGFSCWFVLVNVGQPLTVFYRMHSVAALMELLLNAT</sequence>
<feature type="transmembrane region" description="Helical" evidence="12">
    <location>
        <begin position="507"/>
        <end position="526"/>
    </location>
</feature>
<feature type="transmembrane region" description="Helical" evidence="12">
    <location>
        <begin position="448"/>
        <end position="468"/>
    </location>
</feature>
<evidence type="ECO:0000256" key="10">
    <source>
        <dbReference type="ARBA" id="ARBA00023303"/>
    </source>
</evidence>
<feature type="transmembrane region" description="Helical" evidence="12">
    <location>
        <begin position="114"/>
        <end position="132"/>
    </location>
</feature>
<accession>A0A3B3ZSP7</accession>
<dbReference type="InterPro" id="IPR004878">
    <property type="entry name" value="Otopetrin"/>
</dbReference>
<keyword evidence="5 12" id="KW-0812">Transmembrane</keyword>
<name>A0A3B3ZSP7_9GOBI</name>
<evidence type="ECO:0000256" key="12">
    <source>
        <dbReference type="SAM" id="Phobius"/>
    </source>
</evidence>
<feature type="transmembrane region" description="Helical" evidence="12">
    <location>
        <begin position="327"/>
        <end position="357"/>
    </location>
</feature>
<dbReference type="PANTHER" id="PTHR21522">
    <property type="entry name" value="PROTON CHANNEL OTOP"/>
    <property type="match status" value="1"/>
</dbReference>
<evidence type="ECO:0000256" key="4">
    <source>
        <dbReference type="ARBA" id="ARBA00022475"/>
    </source>
</evidence>
<dbReference type="GO" id="GO:0005886">
    <property type="term" value="C:plasma membrane"/>
    <property type="evidence" value="ECO:0007669"/>
    <property type="project" value="UniProtKB-SubCell"/>
</dbReference>
<feature type="transmembrane region" description="Helical" evidence="12">
    <location>
        <begin position="412"/>
        <end position="436"/>
    </location>
</feature>
<evidence type="ECO:0000256" key="8">
    <source>
        <dbReference type="ARBA" id="ARBA00023065"/>
    </source>
</evidence>
<feature type="transmembrane region" description="Helical" evidence="12">
    <location>
        <begin position="79"/>
        <end position="102"/>
    </location>
</feature>
<comment type="similarity">
    <text evidence="2">Belongs to the otopetrin family.</text>
</comment>
<keyword evidence="3" id="KW-0813">Transport</keyword>
<keyword evidence="7 12" id="KW-1133">Transmembrane helix</keyword>
<dbReference type="PANTHER" id="PTHR21522:SF36">
    <property type="entry name" value="PROTON CHANNEL OTOP3"/>
    <property type="match status" value="1"/>
</dbReference>
<evidence type="ECO:0000256" key="2">
    <source>
        <dbReference type="ARBA" id="ARBA00006513"/>
    </source>
</evidence>
<dbReference type="Ensembl" id="ENSPMGT00000008033.1">
    <property type="protein sequence ID" value="ENSPMGP00000007550.1"/>
    <property type="gene ID" value="ENSPMGG00000006272.1"/>
</dbReference>
<dbReference type="GO" id="GO:0015252">
    <property type="term" value="F:proton channel activity"/>
    <property type="evidence" value="ECO:0007669"/>
    <property type="project" value="InterPro"/>
</dbReference>
<organism evidence="13 14">
    <name type="scientific">Periophthalmus magnuspinnatus</name>
    <dbReference type="NCBI Taxonomy" id="409849"/>
    <lineage>
        <taxon>Eukaryota</taxon>
        <taxon>Metazoa</taxon>
        <taxon>Chordata</taxon>
        <taxon>Craniata</taxon>
        <taxon>Vertebrata</taxon>
        <taxon>Euteleostomi</taxon>
        <taxon>Actinopterygii</taxon>
        <taxon>Neopterygii</taxon>
        <taxon>Teleostei</taxon>
        <taxon>Neoteleostei</taxon>
        <taxon>Acanthomorphata</taxon>
        <taxon>Gobiaria</taxon>
        <taxon>Gobiiformes</taxon>
        <taxon>Gobioidei</taxon>
        <taxon>Gobiidae</taxon>
        <taxon>Oxudercinae</taxon>
        <taxon>Periophthalmus</taxon>
    </lineage>
</organism>
<evidence type="ECO:0000256" key="9">
    <source>
        <dbReference type="ARBA" id="ARBA00023136"/>
    </source>
</evidence>
<evidence type="ECO:0000256" key="5">
    <source>
        <dbReference type="ARBA" id="ARBA00022692"/>
    </source>
</evidence>
<evidence type="ECO:0000313" key="14">
    <source>
        <dbReference type="Proteomes" id="UP000261520"/>
    </source>
</evidence>
<keyword evidence="10" id="KW-0407">Ion channel</keyword>
<feature type="region of interest" description="Disordered" evidence="11">
    <location>
        <begin position="1"/>
        <end position="40"/>
    </location>
</feature>
<dbReference type="Proteomes" id="UP000261520">
    <property type="component" value="Unplaced"/>
</dbReference>
<feature type="transmembrane region" description="Helical" evidence="12">
    <location>
        <begin position="153"/>
        <end position="175"/>
    </location>
</feature>
<feature type="transmembrane region" description="Helical" evidence="12">
    <location>
        <begin position="369"/>
        <end position="392"/>
    </location>
</feature>
<keyword evidence="14" id="KW-1185">Reference proteome</keyword>
<evidence type="ECO:0000256" key="7">
    <source>
        <dbReference type="ARBA" id="ARBA00022989"/>
    </source>
</evidence>
<dbReference type="AlphaFoldDB" id="A0A3B3ZSP7"/>
<feature type="transmembrane region" description="Helical" evidence="12">
    <location>
        <begin position="538"/>
        <end position="558"/>
    </location>
</feature>
<evidence type="ECO:0008006" key="15">
    <source>
        <dbReference type="Google" id="ProtNLM"/>
    </source>
</evidence>
<evidence type="ECO:0000256" key="6">
    <source>
        <dbReference type="ARBA" id="ARBA00022781"/>
    </source>
</evidence>
<evidence type="ECO:0000256" key="3">
    <source>
        <dbReference type="ARBA" id="ARBA00022448"/>
    </source>
</evidence>
<dbReference type="Pfam" id="PF03189">
    <property type="entry name" value="Otopetrin"/>
    <property type="match status" value="1"/>
</dbReference>